<evidence type="ECO:0008006" key="3">
    <source>
        <dbReference type="Google" id="ProtNLM"/>
    </source>
</evidence>
<gene>
    <name evidence="1" type="ORF">KDW_35500</name>
</gene>
<protein>
    <recommendedName>
        <fullName evidence="3">DUF1330 domain-containing protein</fullName>
    </recommendedName>
</protein>
<evidence type="ECO:0000313" key="2">
    <source>
        <dbReference type="Proteomes" id="UP000326912"/>
    </source>
</evidence>
<accession>A0A5J4KHX5</accession>
<evidence type="ECO:0000313" key="1">
    <source>
        <dbReference type="EMBL" id="GER89388.1"/>
    </source>
</evidence>
<dbReference type="AlphaFoldDB" id="A0A5J4KHX5"/>
<organism evidence="1 2">
    <name type="scientific">Dictyobacter vulcani</name>
    <dbReference type="NCBI Taxonomy" id="2607529"/>
    <lineage>
        <taxon>Bacteria</taxon>
        <taxon>Bacillati</taxon>
        <taxon>Chloroflexota</taxon>
        <taxon>Ktedonobacteria</taxon>
        <taxon>Ktedonobacterales</taxon>
        <taxon>Dictyobacteraceae</taxon>
        <taxon>Dictyobacter</taxon>
    </lineage>
</organism>
<name>A0A5J4KHX5_9CHLR</name>
<keyword evidence="2" id="KW-1185">Reference proteome</keyword>
<sequence>MTPQRIQQVQKSWLTALQQPELQSQLTFAFFARGINDTPTATRMATTSQHAGYRELFFQRSSLLLGFFSWSNEMEREEFYAHGTYQQLKKSAEQEGTITILPLETL</sequence>
<comment type="caution">
    <text evidence="1">The sequence shown here is derived from an EMBL/GenBank/DDBJ whole genome shotgun (WGS) entry which is preliminary data.</text>
</comment>
<dbReference type="Proteomes" id="UP000326912">
    <property type="component" value="Unassembled WGS sequence"/>
</dbReference>
<reference evidence="1 2" key="1">
    <citation type="submission" date="2019-10" db="EMBL/GenBank/DDBJ databases">
        <title>Dictyobacter vulcani sp. nov., within the class Ktedonobacteria, isolated from soil of volcanic Mt. Zao.</title>
        <authorList>
            <person name="Zheng Y."/>
            <person name="Wang C.M."/>
            <person name="Sakai Y."/>
            <person name="Abe K."/>
            <person name="Yokota A."/>
            <person name="Yabe S."/>
        </authorList>
    </citation>
    <scope>NUCLEOTIDE SEQUENCE [LARGE SCALE GENOMIC DNA]</scope>
    <source>
        <strain evidence="1 2">W12</strain>
    </source>
</reference>
<dbReference type="RefSeq" id="WP_151757143.1">
    <property type="nucleotide sequence ID" value="NZ_BKZW01000001.1"/>
</dbReference>
<proteinExistence type="predicted"/>
<dbReference type="EMBL" id="BKZW01000001">
    <property type="protein sequence ID" value="GER89388.1"/>
    <property type="molecule type" value="Genomic_DNA"/>
</dbReference>